<evidence type="ECO:0000256" key="3">
    <source>
        <dbReference type="ARBA" id="ARBA00022833"/>
    </source>
</evidence>
<reference evidence="6" key="1">
    <citation type="journal article" date="2023" name="Plant J.">
        <title>Genome sequences and population genomics provide insights into the demographic history, inbreeding, and mutation load of two 'living fossil' tree species of Dipteronia.</title>
        <authorList>
            <person name="Feng Y."/>
            <person name="Comes H.P."/>
            <person name="Chen J."/>
            <person name="Zhu S."/>
            <person name="Lu R."/>
            <person name="Zhang X."/>
            <person name="Li P."/>
            <person name="Qiu J."/>
            <person name="Olsen K.M."/>
            <person name="Qiu Y."/>
        </authorList>
    </citation>
    <scope>NUCLEOTIDE SEQUENCE</scope>
    <source>
        <strain evidence="6">KIB01</strain>
    </source>
</reference>
<dbReference type="Pfam" id="PF04434">
    <property type="entry name" value="SWIM"/>
    <property type="match status" value="1"/>
</dbReference>
<keyword evidence="7" id="KW-1185">Reference proteome</keyword>
<evidence type="ECO:0000313" key="7">
    <source>
        <dbReference type="Proteomes" id="UP001280121"/>
    </source>
</evidence>
<dbReference type="EMBL" id="JANJYI010000005">
    <property type="protein sequence ID" value="KAK2648780.1"/>
    <property type="molecule type" value="Genomic_DNA"/>
</dbReference>
<proteinExistence type="predicted"/>
<evidence type="ECO:0000256" key="4">
    <source>
        <dbReference type="PROSITE-ProRule" id="PRU00325"/>
    </source>
</evidence>
<evidence type="ECO:0000256" key="2">
    <source>
        <dbReference type="ARBA" id="ARBA00022771"/>
    </source>
</evidence>
<dbReference type="Proteomes" id="UP001280121">
    <property type="component" value="Unassembled WGS sequence"/>
</dbReference>
<feature type="domain" description="SWIM-type" evidence="5">
    <location>
        <begin position="53"/>
        <end position="85"/>
    </location>
</feature>
<gene>
    <name evidence="6" type="ORF">Ddye_016269</name>
</gene>
<evidence type="ECO:0000259" key="5">
    <source>
        <dbReference type="PROSITE" id="PS50966"/>
    </source>
</evidence>
<evidence type="ECO:0000256" key="1">
    <source>
        <dbReference type="ARBA" id="ARBA00022723"/>
    </source>
</evidence>
<dbReference type="AlphaFoldDB" id="A0AAD9X0B1"/>
<keyword evidence="3" id="KW-0862">Zinc</keyword>
<keyword evidence="2 4" id="KW-0863">Zinc-finger</keyword>
<dbReference type="PROSITE" id="PS50966">
    <property type="entry name" value="ZF_SWIM"/>
    <property type="match status" value="1"/>
</dbReference>
<dbReference type="InterPro" id="IPR006564">
    <property type="entry name" value="Znf_PMZ"/>
</dbReference>
<dbReference type="GO" id="GO:0008270">
    <property type="term" value="F:zinc ion binding"/>
    <property type="evidence" value="ECO:0007669"/>
    <property type="project" value="UniProtKB-KW"/>
</dbReference>
<evidence type="ECO:0000313" key="6">
    <source>
        <dbReference type="EMBL" id="KAK2648780.1"/>
    </source>
</evidence>
<protein>
    <recommendedName>
        <fullName evidence="5">SWIM-type domain-containing protein</fullName>
    </recommendedName>
</protein>
<name>A0AAD9X0B1_9ROSI</name>
<dbReference type="InterPro" id="IPR007527">
    <property type="entry name" value="Znf_SWIM"/>
</dbReference>
<comment type="caution">
    <text evidence="6">The sequence shown here is derived from an EMBL/GenBank/DDBJ whole genome shotgun (WGS) entry which is preliminary data.</text>
</comment>
<accession>A0AAD9X0B1</accession>
<dbReference type="SMART" id="SM00575">
    <property type="entry name" value="ZnF_PMZ"/>
    <property type="match status" value="1"/>
</dbReference>
<keyword evidence="1" id="KW-0479">Metal-binding</keyword>
<organism evidence="6 7">
    <name type="scientific">Dipteronia dyeriana</name>
    <dbReference type="NCBI Taxonomy" id="168575"/>
    <lineage>
        <taxon>Eukaryota</taxon>
        <taxon>Viridiplantae</taxon>
        <taxon>Streptophyta</taxon>
        <taxon>Embryophyta</taxon>
        <taxon>Tracheophyta</taxon>
        <taxon>Spermatophyta</taxon>
        <taxon>Magnoliopsida</taxon>
        <taxon>eudicotyledons</taxon>
        <taxon>Gunneridae</taxon>
        <taxon>Pentapetalae</taxon>
        <taxon>rosids</taxon>
        <taxon>malvids</taxon>
        <taxon>Sapindales</taxon>
        <taxon>Sapindaceae</taxon>
        <taxon>Hippocastanoideae</taxon>
        <taxon>Acereae</taxon>
        <taxon>Dipteronia</taxon>
    </lineage>
</organism>
<sequence>MGMMKVNRVAFEELMNVGPKRWSRAYSPVRRYRLMTSSIAELMNSCLEGNKDGLVNLSEKTCSCAKFEVDKLPCRHALAAIRYAKKPLPGYYGDCYKTTSWVEAYAGTIFPVGHPSDWNIPEDVRSKVVLPPPFHAQAGRPRKKRFKSVGEHGAMPVLSKYPDACKIAGIRRNSGVI</sequence>